<reference evidence="3 4" key="1">
    <citation type="submission" date="2020-08" db="EMBL/GenBank/DDBJ databases">
        <title>Oceanospirillum sp. nov. isolated from marine sediment.</title>
        <authorList>
            <person name="Ji X."/>
        </authorList>
    </citation>
    <scope>NUCLEOTIDE SEQUENCE [LARGE SCALE GENOMIC DNA]</scope>
    <source>
        <strain evidence="3 4">D5</strain>
    </source>
</reference>
<dbReference type="PANTHER" id="PTHR37483:SF1">
    <property type="entry name" value="UPF0125 PROTEIN RATB"/>
    <property type="match status" value="1"/>
</dbReference>
<evidence type="ECO:0000256" key="2">
    <source>
        <dbReference type="HAMAP-Rule" id="MF_00460"/>
    </source>
</evidence>
<dbReference type="Pfam" id="PF03658">
    <property type="entry name" value="Ub-RnfH"/>
    <property type="match status" value="1"/>
</dbReference>
<gene>
    <name evidence="3" type="ORF">H4O21_07725</name>
</gene>
<dbReference type="AlphaFoldDB" id="A0A839IPX3"/>
<dbReference type="NCBIfam" id="NF002490">
    <property type="entry name" value="PRK01777.1"/>
    <property type="match status" value="1"/>
</dbReference>
<dbReference type="InterPro" id="IPR037021">
    <property type="entry name" value="RnfH_sf"/>
</dbReference>
<dbReference type="HAMAP" id="MF_00460">
    <property type="entry name" value="UPF0125_RnfH"/>
    <property type="match status" value="1"/>
</dbReference>
<dbReference type="InterPro" id="IPR016155">
    <property type="entry name" value="Mopterin_synth/thiamin_S_b"/>
</dbReference>
<dbReference type="SUPFAM" id="SSF54285">
    <property type="entry name" value="MoaD/ThiS"/>
    <property type="match status" value="1"/>
</dbReference>
<dbReference type="RefSeq" id="WP_182808276.1">
    <property type="nucleotide sequence ID" value="NZ_JACJFM010000007.1"/>
</dbReference>
<name>A0A839IPX3_9GAMM</name>
<comment type="caution">
    <text evidence="3">The sequence shown here is derived from an EMBL/GenBank/DDBJ whole genome shotgun (WGS) entry which is preliminary data.</text>
</comment>
<comment type="similarity">
    <text evidence="1 2">Belongs to the UPF0125 (RnfH) family.</text>
</comment>
<dbReference type="InterPro" id="IPR005346">
    <property type="entry name" value="RnfH"/>
</dbReference>
<evidence type="ECO:0000256" key="1">
    <source>
        <dbReference type="ARBA" id="ARBA00010645"/>
    </source>
</evidence>
<accession>A0A839IPX3</accession>
<organism evidence="3 4">
    <name type="scientific">Oceanospirillum sediminis</name>
    <dbReference type="NCBI Taxonomy" id="2760088"/>
    <lineage>
        <taxon>Bacteria</taxon>
        <taxon>Pseudomonadati</taxon>
        <taxon>Pseudomonadota</taxon>
        <taxon>Gammaproteobacteria</taxon>
        <taxon>Oceanospirillales</taxon>
        <taxon>Oceanospirillaceae</taxon>
        <taxon>Oceanospirillum</taxon>
    </lineage>
</organism>
<evidence type="ECO:0000313" key="4">
    <source>
        <dbReference type="Proteomes" id="UP000565262"/>
    </source>
</evidence>
<dbReference type="Proteomes" id="UP000565262">
    <property type="component" value="Unassembled WGS sequence"/>
</dbReference>
<sequence length="91" mass="10245">MQISVAYSSLSGDQNWINLEVAEDTCAQQAIEISGILHQFPEIDLSQQKIGIFGKQVKPDQSLNEFDRVEIYRAITADPKQVPRRKTPDAD</sequence>
<dbReference type="PANTHER" id="PTHR37483">
    <property type="entry name" value="UPF0125 PROTEIN RATB"/>
    <property type="match status" value="1"/>
</dbReference>
<dbReference type="EMBL" id="JACJFM010000007">
    <property type="protein sequence ID" value="MBB1486497.1"/>
    <property type="molecule type" value="Genomic_DNA"/>
</dbReference>
<dbReference type="Gene3D" id="3.10.20.280">
    <property type="entry name" value="RnfH-like"/>
    <property type="match status" value="1"/>
</dbReference>
<evidence type="ECO:0000313" key="3">
    <source>
        <dbReference type="EMBL" id="MBB1486497.1"/>
    </source>
</evidence>
<proteinExistence type="inferred from homology"/>
<protein>
    <recommendedName>
        <fullName evidence="2">UPF0125 protein H4O21_07725</fullName>
    </recommendedName>
</protein>
<keyword evidence="4" id="KW-1185">Reference proteome</keyword>